<dbReference type="RefSeq" id="XP_024731674.1">
    <property type="nucleotide sequence ID" value="XM_024883748.1"/>
</dbReference>
<accession>A0A2J6SVG4</accession>
<dbReference type="Proteomes" id="UP000235371">
    <property type="component" value="Unassembled WGS sequence"/>
</dbReference>
<name>A0A2J6SVG4_9HELO</name>
<dbReference type="InParanoid" id="A0A2J6SVG4"/>
<dbReference type="EMBL" id="KZ613859">
    <property type="protein sequence ID" value="PMD54770.1"/>
    <property type="molecule type" value="Genomic_DNA"/>
</dbReference>
<dbReference type="AlphaFoldDB" id="A0A2J6SVG4"/>
<evidence type="ECO:0000313" key="2">
    <source>
        <dbReference type="Proteomes" id="UP000235371"/>
    </source>
</evidence>
<dbReference type="OrthoDB" id="5339734at2759"/>
<protein>
    <submittedName>
        <fullName evidence="1">Uncharacterized protein</fullName>
    </submittedName>
</protein>
<proteinExistence type="predicted"/>
<dbReference type="GeneID" id="36591825"/>
<keyword evidence="2" id="KW-1185">Reference proteome</keyword>
<sequence>MESDPAFSTMSSLSDEVLLIIIEQIERNYLPAFMKVSRQIYQLGTPVLYRFVQYGFPLTSTGKPRPAQLKYGMEGALKYISPSRISVIFDVERFIDTLERNHNLRRLVIGASLDTNENDDMWNQNPTIPPFPELYSKALISHLIELVSPSLKYLEVKPSTINLSLLSSVPNAAIEIPATQIIEFERTTVAHLKALFSVGTLRHITISWFGLFSTSVENLSAIEKDPIWKSAVGTSPVVSLSFPSIILPRQLIFDLDDLPLVLISMLITWPRQLKCFHIGLQVGADVGSDLWIRFMAALLCHSESLEECFIDFRSLSTKLLPSLNMAGFKNLRRLGMAASFLELPHVREETLELPTQQLWKLLPGTIEDLQLDFSAPFEHDLRTSEIFWAEPSTLHPTYEAIALKDSLFEILEHRNDRFPRLRYLVLWCGDLENKVTLQSTQRSHPHDLKVQVASDCVGFWLDYFDLPTAFREAGICLTWSVGPEPPLFNRMHPD</sequence>
<evidence type="ECO:0000313" key="1">
    <source>
        <dbReference type="EMBL" id="PMD54770.1"/>
    </source>
</evidence>
<gene>
    <name evidence="1" type="ORF">K444DRAFT_634466</name>
</gene>
<reference evidence="1 2" key="1">
    <citation type="submission" date="2016-04" db="EMBL/GenBank/DDBJ databases">
        <title>A degradative enzymes factory behind the ericoid mycorrhizal symbiosis.</title>
        <authorList>
            <consortium name="DOE Joint Genome Institute"/>
            <person name="Martino E."/>
            <person name="Morin E."/>
            <person name="Grelet G."/>
            <person name="Kuo A."/>
            <person name="Kohler A."/>
            <person name="Daghino S."/>
            <person name="Barry K."/>
            <person name="Choi C."/>
            <person name="Cichocki N."/>
            <person name="Clum A."/>
            <person name="Copeland A."/>
            <person name="Hainaut M."/>
            <person name="Haridas S."/>
            <person name="Labutti K."/>
            <person name="Lindquist E."/>
            <person name="Lipzen A."/>
            <person name="Khouja H.-R."/>
            <person name="Murat C."/>
            <person name="Ohm R."/>
            <person name="Olson A."/>
            <person name="Spatafora J."/>
            <person name="Veneault-Fourrey C."/>
            <person name="Henrissat B."/>
            <person name="Grigoriev I."/>
            <person name="Martin F."/>
            <person name="Perotto S."/>
        </authorList>
    </citation>
    <scope>NUCLEOTIDE SEQUENCE [LARGE SCALE GENOMIC DNA]</scope>
    <source>
        <strain evidence="1 2">E</strain>
    </source>
</reference>
<organism evidence="1 2">
    <name type="scientific">Hyaloscypha bicolor E</name>
    <dbReference type="NCBI Taxonomy" id="1095630"/>
    <lineage>
        <taxon>Eukaryota</taxon>
        <taxon>Fungi</taxon>
        <taxon>Dikarya</taxon>
        <taxon>Ascomycota</taxon>
        <taxon>Pezizomycotina</taxon>
        <taxon>Leotiomycetes</taxon>
        <taxon>Helotiales</taxon>
        <taxon>Hyaloscyphaceae</taxon>
        <taxon>Hyaloscypha</taxon>
        <taxon>Hyaloscypha bicolor</taxon>
    </lineage>
</organism>